<evidence type="ECO:0000256" key="1">
    <source>
        <dbReference type="SAM" id="Phobius"/>
    </source>
</evidence>
<dbReference type="EMBL" id="BAWO01000026">
    <property type="protein sequence ID" value="GAJ39767.1"/>
    <property type="molecule type" value="Genomic_DNA"/>
</dbReference>
<proteinExistence type="predicted"/>
<dbReference type="NCBIfam" id="TIGR02832">
    <property type="entry name" value="spo_yunB"/>
    <property type="match status" value="1"/>
</dbReference>
<keyword evidence="1" id="KW-0472">Membrane</keyword>
<gene>
    <name evidence="2" type="ORF">GCA01S_026_00130</name>
</gene>
<dbReference type="PIRSF" id="PIRSF021383">
    <property type="entry name" value="YunB"/>
    <property type="match status" value="1"/>
</dbReference>
<evidence type="ECO:0000313" key="2">
    <source>
        <dbReference type="EMBL" id="GAJ39767.1"/>
    </source>
</evidence>
<accession>A0A023DEU0</accession>
<dbReference type="RefSeq" id="WP_042409027.1">
    <property type="nucleotide sequence ID" value="NZ_BAWO01000026.1"/>
</dbReference>
<evidence type="ECO:0008006" key="4">
    <source>
        <dbReference type="Google" id="ProtNLM"/>
    </source>
</evidence>
<organism evidence="2 3">
    <name type="scientific">Parageobacillus caldoxylosilyticus NBRC 107762</name>
    <dbReference type="NCBI Taxonomy" id="1220594"/>
    <lineage>
        <taxon>Bacteria</taxon>
        <taxon>Bacillati</taxon>
        <taxon>Bacillota</taxon>
        <taxon>Bacilli</taxon>
        <taxon>Bacillales</taxon>
        <taxon>Anoxybacillaceae</taxon>
        <taxon>Saccharococcus</taxon>
    </lineage>
</organism>
<sequence length="251" mass="27783">MPRFSARPRLLRRGPLPFRYVFLLTFVFFMFSTALSLWIVNKSIEPVLMEIAETETKRIANLVINNAIEQQFLKENQEINDLVVVQKDANGKIASVDFNTAVINRILAKTDDYVMESLKAATEGKIERLVLPEVESGKGESRGIIYYIPFGQVTNNSLLGNLGPRIPVQFQVIGNVASEVTKEIKPFGINSALIEVDIHVSVDIQVVIPFASKVATVTTDIPIAMHVLPGEVPQFYNNGGNVGPSLHVPSH</sequence>
<dbReference type="OrthoDB" id="1649278at2"/>
<dbReference type="Proteomes" id="UP000023561">
    <property type="component" value="Unassembled WGS sequence"/>
</dbReference>
<keyword evidence="1" id="KW-1133">Transmembrane helix</keyword>
<dbReference type="AlphaFoldDB" id="A0A023DEU0"/>
<dbReference type="InterPro" id="IPR014197">
    <property type="entry name" value="Sporulation_prot_YunB"/>
</dbReference>
<evidence type="ECO:0000313" key="3">
    <source>
        <dbReference type="Proteomes" id="UP000023561"/>
    </source>
</evidence>
<feature type="transmembrane region" description="Helical" evidence="1">
    <location>
        <begin position="20"/>
        <end position="40"/>
    </location>
</feature>
<keyword evidence="3" id="KW-1185">Reference proteome</keyword>
<dbReference type="Pfam" id="PF09560">
    <property type="entry name" value="Spore_YunB"/>
    <property type="match status" value="1"/>
</dbReference>
<protein>
    <recommendedName>
        <fullName evidence="4">Sporulation protein YunB</fullName>
    </recommendedName>
</protein>
<keyword evidence="1" id="KW-0812">Transmembrane</keyword>
<reference evidence="2 3" key="1">
    <citation type="submission" date="2014-04" db="EMBL/GenBank/DDBJ databases">
        <title>Whole genome shotgun sequence of Geobacillus caldoxylosilyticus NBRC 107762.</title>
        <authorList>
            <person name="Hosoyama A."/>
            <person name="Hosoyama Y."/>
            <person name="Katano-Makiyama Y."/>
            <person name="Tsuchikane K."/>
            <person name="Ohji S."/>
            <person name="Ichikawa N."/>
            <person name="Yamazoe A."/>
            <person name="Fujita N."/>
        </authorList>
    </citation>
    <scope>NUCLEOTIDE SEQUENCE [LARGE SCALE GENOMIC DNA]</scope>
    <source>
        <strain evidence="2 3">NBRC 107762</strain>
    </source>
</reference>
<comment type="caution">
    <text evidence="2">The sequence shown here is derived from an EMBL/GenBank/DDBJ whole genome shotgun (WGS) entry which is preliminary data.</text>
</comment>
<name>A0A023DEU0_9BACL</name>